<feature type="transmembrane region" description="Helical" evidence="6">
    <location>
        <begin position="277"/>
        <end position="299"/>
    </location>
</feature>
<feature type="transmembrane region" description="Helical" evidence="6">
    <location>
        <begin position="76"/>
        <end position="95"/>
    </location>
</feature>
<reference evidence="7 8" key="1">
    <citation type="submission" date="2020-02" db="EMBL/GenBank/DDBJ databases">
        <authorList>
            <person name="Kim M.K."/>
        </authorList>
    </citation>
    <scope>NUCLEOTIDE SEQUENCE [LARGE SCALE GENOMIC DNA]</scope>
    <source>
        <strain evidence="7 8">BT327</strain>
    </source>
</reference>
<evidence type="ECO:0000256" key="2">
    <source>
        <dbReference type="ARBA" id="ARBA00022475"/>
    </source>
</evidence>
<feature type="transmembrane region" description="Helical" evidence="6">
    <location>
        <begin position="319"/>
        <end position="339"/>
    </location>
</feature>
<proteinExistence type="predicted"/>
<name>A0A6B3LNZ4_9BACT</name>
<keyword evidence="2" id="KW-1003">Cell membrane</keyword>
<feature type="transmembrane region" description="Helical" evidence="6">
    <location>
        <begin position="351"/>
        <end position="369"/>
    </location>
</feature>
<keyword evidence="8" id="KW-1185">Reference proteome</keyword>
<dbReference type="InterPro" id="IPR050833">
    <property type="entry name" value="Poly_Biosynth_Transport"/>
</dbReference>
<evidence type="ECO:0000256" key="3">
    <source>
        <dbReference type="ARBA" id="ARBA00022692"/>
    </source>
</evidence>
<evidence type="ECO:0000256" key="5">
    <source>
        <dbReference type="ARBA" id="ARBA00023136"/>
    </source>
</evidence>
<dbReference type="EMBL" id="JAAGWD010000003">
    <property type="protein sequence ID" value="NEM97603.1"/>
    <property type="molecule type" value="Genomic_DNA"/>
</dbReference>
<organism evidence="7 8">
    <name type="scientific">Pontibacter burrus</name>
    <dbReference type="NCBI Taxonomy" id="2704466"/>
    <lineage>
        <taxon>Bacteria</taxon>
        <taxon>Pseudomonadati</taxon>
        <taxon>Bacteroidota</taxon>
        <taxon>Cytophagia</taxon>
        <taxon>Cytophagales</taxon>
        <taxon>Hymenobacteraceae</taxon>
        <taxon>Pontibacter</taxon>
    </lineage>
</organism>
<dbReference type="PANTHER" id="PTHR30250">
    <property type="entry name" value="PST FAMILY PREDICTED COLANIC ACID TRANSPORTER"/>
    <property type="match status" value="1"/>
</dbReference>
<evidence type="ECO:0000313" key="7">
    <source>
        <dbReference type="EMBL" id="NEM97603.1"/>
    </source>
</evidence>
<feature type="transmembrane region" description="Helical" evidence="6">
    <location>
        <begin position="235"/>
        <end position="256"/>
    </location>
</feature>
<comment type="subcellular location">
    <subcellularLocation>
        <location evidence="1">Cell membrane</location>
        <topology evidence="1">Multi-pass membrane protein</topology>
    </subcellularLocation>
</comment>
<dbReference type="PANTHER" id="PTHR30250:SF11">
    <property type="entry name" value="O-ANTIGEN TRANSPORTER-RELATED"/>
    <property type="match status" value="1"/>
</dbReference>
<dbReference type="AlphaFoldDB" id="A0A6B3LNZ4"/>
<evidence type="ECO:0000256" key="4">
    <source>
        <dbReference type="ARBA" id="ARBA00022989"/>
    </source>
</evidence>
<evidence type="ECO:0000313" key="8">
    <source>
        <dbReference type="Proteomes" id="UP000474777"/>
    </source>
</evidence>
<feature type="transmembrane region" description="Helical" evidence="6">
    <location>
        <begin position="196"/>
        <end position="215"/>
    </location>
</feature>
<accession>A0A6B3LNZ4</accession>
<feature type="transmembrane region" description="Helical" evidence="6">
    <location>
        <begin position="158"/>
        <end position="176"/>
    </location>
</feature>
<evidence type="ECO:0000256" key="1">
    <source>
        <dbReference type="ARBA" id="ARBA00004651"/>
    </source>
</evidence>
<protein>
    <submittedName>
        <fullName evidence="7">Oligosaccharide flippase family protein</fullName>
    </submittedName>
</protein>
<dbReference type="Pfam" id="PF01943">
    <property type="entry name" value="Polysacc_synt"/>
    <property type="match status" value="1"/>
</dbReference>
<dbReference type="GO" id="GO:0005886">
    <property type="term" value="C:plasma membrane"/>
    <property type="evidence" value="ECO:0007669"/>
    <property type="project" value="UniProtKB-SubCell"/>
</dbReference>
<keyword evidence="3 6" id="KW-0812">Transmembrane</keyword>
<feature type="transmembrane region" description="Helical" evidence="6">
    <location>
        <begin position="7"/>
        <end position="27"/>
    </location>
</feature>
<feature type="transmembrane region" description="Helical" evidence="6">
    <location>
        <begin position="33"/>
        <end position="56"/>
    </location>
</feature>
<comment type="caution">
    <text evidence="7">The sequence shown here is derived from an EMBL/GenBank/DDBJ whole genome shotgun (WGS) entry which is preliminary data.</text>
</comment>
<dbReference type="RefSeq" id="WP_163914149.1">
    <property type="nucleotide sequence ID" value="NZ_JAAGWD010000003.1"/>
</dbReference>
<sequence length="413" mass="46538">MKKNFSLVLISNIVVALSKWIIVVVLAKTVGANLVGIYTFSLAVVSPIFMLTNLALRNLLVADVYENYNFSDYFTLRVLFSLIGFISSVSIGYYIRDGEYFTIILVMSSSKIIESLIDIFNGYQQKKGEFNIIAKCLIYRSIIGVLLFALTLFITHNIIIALLLQVFSDIVVFLLIEVKHYLSENESKTLIPNLTYNNISLIKAAVPIASVSLLGTLNINIPRYILEAKLGLYELGIYSGIIYFTVAGNTIISALGQASIGKFSNLLKKNESLKYKYLLYKLTFVVFTIGLVGIAISYIAGEDILRIAYSEDFAQYKDLFILVMVNGLIMYIASFLGFLQITAKDLHVMYLKVYVCTIAINTFLSYYFISQYSIAGAIYSSIISFLFLSFLSFYILMKRVNTIHNIFIRVQDV</sequence>
<feature type="transmembrane region" description="Helical" evidence="6">
    <location>
        <begin position="375"/>
        <end position="396"/>
    </location>
</feature>
<keyword evidence="5 6" id="KW-0472">Membrane</keyword>
<feature type="transmembrane region" description="Helical" evidence="6">
    <location>
        <begin position="132"/>
        <end position="152"/>
    </location>
</feature>
<dbReference type="Proteomes" id="UP000474777">
    <property type="component" value="Unassembled WGS sequence"/>
</dbReference>
<gene>
    <name evidence="7" type="ORF">GXP69_07845</name>
</gene>
<dbReference type="InterPro" id="IPR002797">
    <property type="entry name" value="Polysacc_synth"/>
</dbReference>
<evidence type="ECO:0000256" key="6">
    <source>
        <dbReference type="SAM" id="Phobius"/>
    </source>
</evidence>
<keyword evidence="4 6" id="KW-1133">Transmembrane helix</keyword>